<dbReference type="InterPro" id="IPR029044">
    <property type="entry name" value="Nucleotide-diphossugar_trans"/>
</dbReference>
<sequence>MVHGGSGVVRLHDGGILAKIAAFSSFRGRIINANHSIKDPQFPALVLAAGQARRMGCYKQALKLPGGDSLLGHAISQARQLSAQTWVVAGAGYPLVRFRCNRQPAHWVVNERWREGLSTSLIAGLQALSPAALGVFVLLADQPLLDTEGLRRLSANARRKPEVPWAASYGKRVGVPAWIPKSLWGDLLLLKGDAGAGVVLNRAGTRPVEIAGVQQDVDTPQDWQQVRGQLA</sequence>
<proteinExistence type="predicted"/>
<dbReference type="InterPro" id="IPR025877">
    <property type="entry name" value="MobA-like_NTP_Trfase"/>
</dbReference>
<keyword evidence="3" id="KW-0808">Transferase</keyword>
<dbReference type="PANTHER" id="PTHR43777:SF1">
    <property type="entry name" value="MOLYBDENUM COFACTOR CYTIDYLYLTRANSFERASE"/>
    <property type="match status" value="1"/>
</dbReference>
<dbReference type="EMBL" id="DLYI01000210">
    <property type="protein sequence ID" value="HAC29284.1"/>
    <property type="molecule type" value="Genomic_DNA"/>
</dbReference>
<dbReference type="Proteomes" id="UP000261325">
    <property type="component" value="Unassembled WGS sequence"/>
</dbReference>
<dbReference type="CDD" id="cd04182">
    <property type="entry name" value="GT_2_like_f"/>
    <property type="match status" value="1"/>
</dbReference>
<reference evidence="3 4" key="1">
    <citation type="journal article" date="2018" name="Nat. Biotechnol.">
        <title>A standardized bacterial taxonomy based on genome phylogeny substantially revises the tree of life.</title>
        <authorList>
            <person name="Parks D.H."/>
            <person name="Chuvochina M."/>
            <person name="Waite D.W."/>
            <person name="Rinke C."/>
            <person name="Skarshewski A."/>
            <person name="Chaumeil P.A."/>
            <person name="Hugenholtz P."/>
        </authorList>
    </citation>
    <scope>NUCLEOTIDE SEQUENCE [LARGE SCALE GENOMIC DNA]</scope>
    <source>
        <strain evidence="3">UBA9049</strain>
    </source>
</reference>
<organism evidence="3 4">
    <name type="scientific">Marinobacter nauticus</name>
    <name type="common">Marinobacter hydrocarbonoclasticus</name>
    <name type="synonym">Marinobacter aquaeolei</name>
    <dbReference type="NCBI Taxonomy" id="2743"/>
    <lineage>
        <taxon>Bacteria</taxon>
        <taxon>Pseudomonadati</taxon>
        <taxon>Pseudomonadota</taxon>
        <taxon>Gammaproteobacteria</taxon>
        <taxon>Pseudomonadales</taxon>
        <taxon>Marinobacteraceae</taxon>
        <taxon>Marinobacter</taxon>
    </lineage>
</organism>
<accession>A0A3B8WGJ6</accession>
<feature type="domain" description="MobA-like NTP transferase" evidence="2">
    <location>
        <begin position="44"/>
        <end position="202"/>
    </location>
</feature>
<dbReference type="Pfam" id="PF12804">
    <property type="entry name" value="NTP_transf_3"/>
    <property type="match status" value="1"/>
</dbReference>
<evidence type="ECO:0000256" key="1">
    <source>
        <dbReference type="ARBA" id="ARBA00022842"/>
    </source>
</evidence>
<dbReference type="Gene3D" id="3.90.550.10">
    <property type="entry name" value="Spore Coat Polysaccharide Biosynthesis Protein SpsA, Chain A"/>
    <property type="match status" value="1"/>
</dbReference>
<gene>
    <name evidence="3" type="ORF">DCF82_15970</name>
</gene>
<evidence type="ECO:0000313" key="3">
    <source>
        <dbReference type="EMBL" id="HAC29284.1"/>
    </source>
</evidence>
<evidence type="ECO:0000259" key="2">
    <source>
        <dbReference type="Pfam" id="PF12804"/>
    </source>
</evidence>
<dbReference type="GO" id="GO:0016779">
    <property type="term" value="F:nucleotidyltransferase activity"/>
    <property type="evidence" value="ECO:0007669"/>
    <property type="project" value="UniProtKB-ARBA"/>
</dbReference>
<evidence type="ECO:0000313" key="4">
    <source>
        <dbReference type="Proteomes" id="UP000261325"/>
    </source>
</evidence>
<dbReference type="AlphaFoldDB" id="A0A3B8WGJ6"/>
<comment type="caution">
    <text evidence="3">The sequence shown here is derived from an EMBL/GenBank/DDBJ whole genome shotgun (WGS) entry which is preliminary data.</text>
</comment>
<name>A0A3B8WGJ6_MARNT</name>
<keyword evidence="1" id="KW-0460">Magnesium</keyword>
<protein>
    <submittedName>
        <fullName evidence="3">Nucleotidyltransferase family protein</fullName>
    </submittedName>
</protein>
<dbReference type="PANTHER" id="PTHR43777">
    <property type="entry name" value="MOLYBDENUM COFACTOR CYTIDYLYLTRANSFERASE"/>
    <property type="match status" value="1"/>
</dbReference>
<dbReference type="SUPFAM" id="SSF53448">
    <property type="entry name" value="Nucleotide-diphospho-sugar transferases"/>
    <property type="match status" value="1"/>
</dbReference>